<dbReference type="EMBL" id="JBJJXI010000066">
    <property type="protein sequence ID" value="KAL3397365.1"/>
    <property type="molecule type" value="Genomic_DNA"/>
</dbReference>
<feature type="repeat" description="ANK" evidence="3">
    <location>
        <begin position="147"/>
        <end position="179"/>
    </location>
</feature>
<feature type="repeat" description="ANK" evidence="3">
    <location>
        <begin position="104"/>
        <end position="142"/>
    </location>
</feature>
<dbReference type="PANTHER" id="PTHR24198">
    <property type="entry name" value="ANKYRIN REPEAT AND PROTEIN KINASE DOMAIN-CONTAINING PROTEIN"/>
    <property type="match status" value="1"/>
</dbReference>
<dbReference type="PROSITE" id="PS50297">
    <property type="entry name" value="ANK_REP_REGION"/>
    <property type="match status" value="9"/>
</dbReference>
<dbReference type="AlphaFoldDB" id="A0ABD2WX11"/>
<feature type="repeat" description="ANK" evidence="3">
    <location>
        <begin position="247"/>
        <end position="285"/>
    </location>
</feature>
<accession>A0ABD2WX11</accession>
<dbReference type="Pfam" id="PF12796">
    <property type="entry name" value="Ank_2"/>
    <property type="match status" value="3"/>
</dbReference>
<keyword evidence="5" id="KW-1185">Reference proteome</keyword>
<feature type="repeat" description="ANK" evidence="3">
    <location>
        <begin position="214"/>
        <end position="246"/>
    </location>
</feature>
<protein>
    <recommendedName>
        <fullName evidence="6">PRANC domain-containing protein</fullName>
    </recommendedName>
</protein>
<organism evidence="4 5">
    <name type="scientific">Trichogramma kaykai</name>
    <dbReference type="NCBI Taxonomy" id="54128"/>
    <lineage>
        <taxon>Eukaryota</taxon>
        <taxon>Metazoa</taxon>
        <taxon>Ecdysozoa</taxon>
        <taxon>Arthropoda</taxon>
        <taxon>Hexapoda</taxon>
        <taxon>Insecta</taxon>
        <taxon>Pterygota</taxon>
        <taxon>Neoptera</taxon>
        <taxon>Endopterygota</taxon>
        <taxon>Hymenoptera</taxon>
        <taxon>Apocrita</taxon>
        <taxon>Proctotrupomorpha</taxon>
        <taxon>Chalcidoidea</taxon>
        <taxon>Trichogrammatidae</taxon>
        <taxon>Trichogramma</taxon>
    </lineage>
</organism>
<dbReference type="Gene3D" id="1.25.40.20">
    <property type="entry name" value="Ankyrin repeat-containing domain"/>
    <property type="match status" value="3"/>
</dbReference>
<sequence length="567" mass="64023">MAEVDQHNSHIIRNFPMSFKLPFTSCLTPQDVNIKDLEGNSPLHFAVVSTDKSIVEILLNAGAVINDARLDGFTPLHMAVQSGKENNVKLLLDCGARVDSKDLFGKTPLHLAACVNYRDERKMLRIAKLLLDTGPDSKALLNECTDSGETALHYAIMNGSRELLALFLQYGANVNAKNRDGKCPLFFAIEFENTKIAKLLLKHEATIVNSKTNHGITPLHEAITQRAEKNVQLLLDYGADVNAKDIYGNTPLHIAARLNYLDERTMDRIVKLLVDKGADVNDDTMAGETAFHFAIINGNEKLVRLFLKYGANVNKKNHDGKSSLHFAIQYSNKNIVKLLLDRGARIDDRTNDGKLSLHVAVAVEDENMIKVLLEYNADVNAIDRSGKTPLSLAFEVAYMRSIYNPWNGFCPIHTDIGCDDNIFELLIKHIAKIPKISEENLRMINNDEKLSVFFRNCLKELSRMKPNICDNISLFKVLTKSMDIIVGYTKNQDLLRLIHSNVFANEFPIYYSMLKERFHKAESRRRLIEPSLVVFSWLVRPYVLPDIVTSQIFSYLTSEDLVNLKMT</sequence>
<dbReference type="SMART" id="SM00248">
    <property type="entry name" value="ANK"/>
    <property type="match status" value="11"/>
</dbReference>
<feature type="repeat" description="ANK" evidence="3">
    <location>
        <begin position="319"/>
        <end position="351"/>
    </location>
</feature>
<evidence type="ECO:0000256" key="2">
    <source>
        <dbReference type="ARBA" id="ARBA00023043"/>
    </source>
</evidence>
<evidence type="ECO:0008006" key="6">
    <source>
        <dbReference type="Google" id="ProtNLM"/>
    </source>
</evidence>
<dbReference type="SUPFAM" id="SSF48403">
    <property type="entry name" value="Ankyrin repeat"/>
    <property type="match status" value="1"/>
</dbReference>
<dbReference type="Proteomes" id="UP001627154">
    <property type="component" value="Unassembled WGS sequence"/>
</dbReference>
<feature type="repeat" description="ANK" evidence="3">
    <location>
        <begin position="286"/>
        <end position="318"/>
    </location>
</feature>
<keyword evidence="2 3" id="KW-0040">ANK repeat</keyword>
<evidence type="ECO:0000256" key="3">
    <source>
        <dbReference type="PROSITE-ProRule" id="PRU00023"/>
    </source>
</evidence>
<dbReference type="PROSITE" id="PS50088">
    <property type="entry name" value="ANK_REPEAT"/>
    <property type="match status" value="9"/>
</dbReference>
<feature type="repeat" description="ANK" evidence="3">
    <location>
        <begin position="38"/>
        <end position="70"/>
    </location>
</feature>
<proteinExistence type="predicted"/>
<evidence type="ECO:0000313" key="4">
    <source>
        <dbReference type="EMBL" id="KAL3397365.1"/>
    </source>
</evidence>
<name>A0ABD2WX11_9HYME</name>
<dbReference type="InterPro" id="IPR002110">
    <property type="entry name" value="Ankyrin_rpt"/>
</dbReference>
<feature type="repeat" description="ANK" evidence="3">
    <location>
        <begin position="352"/>
        <end position="384"/>
    </location>
</feature>
<dbReference type="InterPro" id="IPR036770">
    <property type="entry name" value="Ankyrin_rpt-contain_sf"/>
</dbReference>
<dbReference type="Pfam" id="PF00023">
    <property type="entry name" value="Ank"/>
    <property type="match status" value="2"/>
</dbReference>
<dbReference type="PANTHER" id="PTHR24198:SF165">
    <property type="entry name" value="ANKYRIN REPEAT-CONTAINING PROTEIN-RELATED"/>
    <property type="match status" value="1"/>
</dbReference>
<reference evidence="4 5" key="1">
    <citation type="journal article" date="2024" name="bioRxiv">
        <title>A reference genome for Trichogramma kaykai: A tiny desert-dwelling parasitoid wasp with competing sex-ratio distorters.</title>
        <authorList>
            <person name="Culotta J."/>
            <person name="Lindsey A.R."/>
        </authorList>
    </citation>
    <scope>NUCLEOTIDE SEQUENCE [LARGE SCALE GENOMIC DNA]</scope>
    <source>
        <strain evidence="4 5">KSX58</strain>
    </source>
</reference>
<feature type="repeat" description="ANK" evidence="3">
    <location>
        <begin position="71"/>
        <end position="103"/>
    </location>
</feature>
<gene>
    <name evidence="4" type="ORF">TKK_008929</name>
</gene>
<dbReference type="PRINTS" id="PR01415">
    <property type="entry name" value="ANKYRIN"/>
</dbReference>
<comment type="caution">
    <text evidence="4">The sequence shown here is derived from an EMBL/GenBank/DDBJ whole genome shotgun (WGS) entry which is preliminary data.</text>
</comment>
<evidence type="ECO:0000313" key="5">
    <source>
        <dbReference type="Proteomes" id="UP001627154"/>
    </source>
</evidence>
<keyword evidence="1" id="KW-0677">Repeat</keyword>
<evidence type="ECO:0000256" key="1">
    <source>
        <dbReference type="ARBA" id="ARBA00022737"/>
    </source>
</evidence>